<dbReference type="STRING" id="51511.ENSCSAVP00000013930"/>
<dbReference type="GO" id="GO:0005802">
    <property type="term" value="C:trans-Golgi network"/>
    <property type="evidence" value="ECO:0007669"/>
    <property type="project" value="TreeGrafter"/>
</dbReference>
<dbReference type="eggNOG" id="KOG3613">
    <property type="taxonomic scope" value="Eukaryota"/>
</dbReference>
<dbReference type="GeneTree" id="ENSGT00390000016421"/>
<dbReference type="Ensembl" id="ENSCSAVT00000014090.1">
    <property type="protein sequence ID" value="ENSCSAVP00000013930.1"/>
    <property type="gene ID" value="ENSCSAVG00000008168.1"/>
</dbReference>
<dbReference type="InterPro" id="IPR040314">
    <property type="entry name" value="DOP1"/>
</dbReference>
<feature type="region of interest" description="Disordered" evidence="1">
    <location>
        <begin position="232"/>
        <end position="297"/>
    </location>
</feature>
<reference evidence="4" key="1">
    <citation type="submission" date="2003-08" db="EMBL/GenBank/DDBJ databases">
        <authorList>
            <person name="Birren B."/>
            <person name="Nusbaum C."/>
            <person name="Abebe A."/>
            <person name="Abouelleil A."/>
            <person name="Adekoya E."/>
            <person name="Ait-zahra M."/>
            <person name="Allen N."/>
            <person name="Allen T."/>
            <person name="An P."/>
            <person name="Anderson M."/>
            <person name="Anderson S."/>
            <person name="Arachchi H."/>
            <person name="Armbruster J."/>
            <person name="Bachantsang P."/>
            <person name="Baldwin J."/>
            <person name="Barry A."/>
            <person name="Bayul T."/>
            <person name="Blitshsteyn B."/>
            <person name="Bloom T."/>
            <person name="Blye J."/>
            <person name="Boguslavskiy L."/>
            <person name="Borowsky M."/>
            <person name="Boukhgalter B."/>
            <person name="Brunache A."/>
            <person name="Butler J."/>
            <person name="Calixte N."/>
            <person name="Calvo S."/>
            <person name="Camarata J."/>
            <person name="Campo K."/>
            <person name="Chang J."/>
            <person name="Cheshatsang Y."/>
            <person name="Citroen M."/>
            <person name="Collymore A."/>
            <person name="Considine T."/>
            <person name="Cook A."/>
            <person name="Cooke P."/>
            <person name="Corum B."/>
            <person name="Cuomo C."/>
            <person name="David R."/>
            <person name="Dawoe T."/>
            <person name="Degray S."/>
            <person name="Dodge S."/>
            <person name="Dooley K."/>
            <person name="Dorje P."/>
            <person name="Dorjee K."/>
            <person name="Dorris L."/>
            <person name="Duffey N."/>
            <person name="Dupes A."/>
            <person name="Elkins T."/>
            <person name="Engels R."/>
            <person name="Erickson J."/>
            <person name="Farina A."/>
            <person name="Faro S."/>
            <person name="Ferreira P."/>
            <person name="Fischer H."/>
            <person name="Fitzgerald M."/>
            <person name="Foley K."/>
            <person name="Gage D."/>
            <person name="Galagan J."/>
            <person name="Gearin G."/>
            <person name="Gnerre S."/>
            <person name="Gnirke A."/>
            <person name="Goyette A."/>
            <person name="Graham J."/>
            <person name="Grandbois E."/>
            <person name="Gyaltsen K."/>
            <person name="Hafez N."/>
            <person name="Hagopian D."/>
            <person name="Hagos B."/>
            <person name="Hall J."/>
            <person name="Hatcher B."/>
            <person name="Heller A."/>
            <person name="Higgins H."/>
            <person name="Honan T."/>
            <person name="Horn A."/>
            <person name="Houde N."/>
            <person name="Hughes L."/>
            <person name="Hulme W."/>
            <person name="Husby E."/>
            <person name="Iliev I."/>
            <person name="Jaffe D."/>
            <person name="Jones C."/>
            <person name="Kamal M."/>
            <person name="Kamat A."/>
            <person name="Kamvysselis M."/>
            <person name="Karlsson E."/>
            <person name="Kells C."/>
            <person name="Kieu A."/>
            <person name="Kisner P."/>
            <person name="Kodira C."/>
            <person name="Kulbokas E."/>
            <person name="Labutti K."/>
            <person name="Lama D."/>
            <person name="Landers T."/>
            <person name="Leger J."/>
            <person name="Levine S."/>
            <person name="Lewis D."/>
            <person name="Lewis T."/>
            <person name="Lindblad-toh K."/>
            <person name="Liu X."/>
            <person name="Lokyitsang T."/>
            <person name="Lokyitsang Y."/>
            <person name="Lucien O."/>
            <person name="Lui A."/>
            <person name="Ma L.J."/>
            <person name="Mabbitt R."/>
            <person name="Macdonald J."/>
            <person name="Maclean C."/>
            <person name="Major J."/>
            <person name="Manning J."/>
            <person name="Marabella R."/>
            <person name="Maru K."/>
            <person name="Matthews C."/>
            <person name="Mauceli E."/>
            <person name="Mccarthy M."/>
            <person name="Mcdonough S."/>
            <person name="Mcghee T."/>
            <person name="Meldrim J."/>
            <person name="Meneus L."/>
            <person name="Mesirov J."/>
            <person name="Mihalev A."/>
            <person name="Mihova T."/>
            <person name="Mikkelsen T."/>
            <person name="Mlenga V."/>
            <person name="Moru K."/>
            <person name="Mozes J."/>
            <person name="Mulrain L."/>
            <person name="Munson G."/>
            <person name="Naylor J."/>
            <person name="Newes C."/>
            <person name="Nguyen C."/>
            <person name="Nguyen N."/>
            <person name="Nguyen T."/>
            <person name="Nicol R."/>
            <person name="Nielsen C."/>
            <person name="Nizzari M."/>
            <person name="Norbu C."/>
            <person name="Norbu N."/>
            <person name="O'donnell P."/>
            <person name="Okoawo O."/>
            <person name="O'leary S."/>
            <person name="Omotosho B."/>
            <person name="O'neill K."/>
            <person name="Osman S."/>
            <person name="Parker S."/>
            <person name="Perrin D."/>
            <person name="Phunkhang P."/>
            <person name="Piqani B."/>
            <person name="Purcell S."/>
            <person name="Rachupka T."/>
            <person name="Ramasamy U."/>
            <person name="Rameau R."/>
            <person name="Ray V."/>
            <person name="Raymond C."/>
            <person name="Retta R."/>
            <person name="Richardson S."/>
            <person name="Rise C."/>
            <person name="Rodriguez J."/>
            <person name="Rogers J."/>
            <person name="Rogov P."/>
            <person name="Rutman M."/>
            <person name="Schupbach R."/>
            <person name="Seaman C."/>
            <person name="Settipalli S."/>
            <person name="Sharpe T."/>
            <person name="Sheridan J."/>
            <person name="Sherpa N."/>
            <person name="Shi J."/>
            <person name="Smirnov S."/>
            <person name="Smith C."/>
            <person name="Sougnez C."/>
            <person name="Spencer B."/>
            <person name="Stalker J."/>
            <person name="Stange-thomann N."/>
            <person name="Stavropoulos S."/>
            <person name="Stetson K."/>
            <person name="Stone C."/>
            <person name="Stone S."/>
            <person name="Stubbs M."/>
            <person name="Talamas J."/>
            <person name="Tchuinga P."/>
            <person name="Tenzing P."/>
            <person name="Tesfaye S."/>
            <person name="Theodore J."/>
            <person name="Thoulutsang Y."/>
            <person name="Topham K."/>
            <person name="Towey S."/>
            <person name="Tsamla T."/>
            <person name="Tsomo N."/>
            <person name="Vallee D."/>
            <person name="Vassiliev H."/>
            <person name="Venkataraman V."/>
            <person name="Vinson J."/>
            <person name="Vo A."/>
            <person name="Wade C."/>
            <person name="Wang S."/>
            <person name="Wangchuk T."/>
            <person name="Wangdi T."/>
            <person name="Whittaker C."/>
            <person name="Wilkinson J."/>
            <person name="Wu Y."/>
            <person name="Wyman D."/>
            <person name="Yadav S."/>
            <person name="Yang S."/>
            <person name="Yang X."/>
            <person name="Yeager S."/>
            <person name="Yee E."/>
            <person name="Young G."/>
            <person name="Zainoun J."/>
            <person name="Zembeck L."/>
            <person name="Zimmer A."/>
            <person name="Zody M."/>
            <person name="Lander E."/>
        </authorList>
    </citation>
    <scope>NUCLEOTIDE SEQUENCE [LARGE SCALE GENOMIC DNA]</scope>
</reference>
<evidence type="ECO:0000313" key="4">
    <source>
        <dbReference type="Proteomes" id="UP000007875"/>
    </source>
</evidence>
<accession>H2Z8L8</accession>
<reference evidence="3" key="3">
    <citation type="submission" date="2025-09" db="UniProtKB">
        <authorList>
            <consortium name="Ensembl"/>
        </authorList>
    </citation>
    <scope>IDENTIFICATION</scope>
</reference>
<dbReference type="PANTHER" id="PTHR14042">
    <property type="entry name" value="DOPEY-RELATED"/>
    <property type="match status" value="1"/>
</dbReference>
<keyword evidence="4" id="KW-1185">Reference proteome</keyword>
<protein>
    <recommendedName>
        <fullName evidence="2">DOP1-like C-terminal domain-containing protein</fullName>
    </recommendedName>
</protein>
<dbReference type="PANTHER" id="PTHR14042:SF24">
    <property type="entry name" value="PROTEIN DOPEY-1 HOMOLOG"/>
    <property type="match status" value="1"/>
</dbReference>
<dbReference type="GO" id="GO:0005829">
    <property type="term" value="C:cytosol"/>
    <property type="evidence" value="ECO:0007669"/>
    <property type="project" value="GOC"/>
</dbReference>
<evidence type="ECO:0000313" key="3">
    <source>
        <dbReference type="Ensembl" id="ENSCSAVP00000013930.1"/>
    </source>
</evidence>
<name>H2Z8L8_CIOSA</name>
<dbReference type="OMA" id="EACNTIV"/>
<dbReference type="AlphaFoldDB" id="H2Z8L8"/>
<dbReference type="Pfam" id="PF24598">
    <property type="entry name" value="DOP1_C"/>
    <property type="match status" value="1"/>
</dbReference>
<feature type="domain" description="DOP1-like C-terminal" evidence="2">
    <location>
        <begin position="316"/>
        <end position="414"/>
    </location>
</feature>
<dbReference type="Proteomes" id="UP000007875">
    <property type="component" value="Unassembled WGS sequence"/>
</dbReference>
<dbReference type="InterPro" id="IPR056457">
    <property type="entry name" value="DOP1_C"/>
</dbReference>
<dbReference type="GO" id="GO:0005768">
    <property type="term" value="C:endosome"/>
    <property type="evidence" value="ECO:0007669"/>
    <property type="project" value="TreeGrafter"/>
</dbReference>
<dbReference type="GO" id="GO:0006895">
    <property type="term" value="P:Golgi to endosome transport"/>
    <property type="evidence" value="ECO:0007669"/>
    <property type="project" value="InterPro"/>
</dbReference>
<organism evidence="3 4">
    <name type="scientific">Ciona savignyi</name>
    <name type="common">Pacific transparent sea squirt</name>
    <dbReference type="NCBI Taxonomy" id="51511"/>
    <lineage>
        <taxon>Eukaryota</taxon>
        <taxon>Metazoa</taxon>
        <taxon>Chordata</taxon>
        <taxon>Tunicata</taxon>
        <taxon>Ascidiacea</taxon>
        <taxon>Phlebobranchia</taxon>
        <taxon>Cionidae</taxon>
        <taxon>Ciona</taxon>
    </lineage>
</organism>
<dbReference type="HOGENOM" id="CLU_701235_0_0_1"/>
<reference evidence="3" key="2">
    <citation type="submission" date="2025-08" db="UniProtKB">
        <authorList>
            <consortium name="Ensembl"/>
        </authorList>
    </citation>
    <scope>IDENTIFICATION</scope>
</reference>
<evidence type="ECO:0000256" key="1">
    <source>
        <dbReference type="SAM" id="MobiDB-lite"/>
    </source>
</evidence>
<proteinExistence type="predicted"/>
<dbReference type="InParanoid" id="H2Z8L8"/>
<sequence length="416" mass="46132">MNPCVAMGGSESVSQNLLQLLNPLAIQYGENLLGAFAVVWERRQRTDTGNKSKHWFPLPEANTQQQQVLDVACAIRSLQCDVLVSIVKRVILQPDDFPMLSTKRRKQFQESLLDFTLRFVQRQQSSAVRDAWPNLLSLVRECLALGSAVAPLQPYVAGSTATLSGKRQISASCHFILLLLVSEYARRTATSIDKKDQKDLQDICVRCIEACNTIVDCSLEHGGWLARRAPSVLPGPHQSNPESQLKLVTESGSSVDLHDKQANRPEVTPKSASSDPGFATTPPEVTSPTEPPNPPNLTILPHATNPNFIHSLHALNVLAQVLANLLDVIYGSEEKEKIVPVLMPVIANVTPYLKDHSANNSQSYKAAVRLLSSVSGYQQTRRAWKRDAFDLLMEPDFFRMPPDCATEWRNVVDHLM</sequence>
<evidence type="ECO:0000259" key="2">
    <source>
        <dbReference type="Pfam" id="PF24598"/>
    </source>
</evidence>